<protein>
    <submittedName>
        <fullName evidence="7">Beta-Fructufuranosidase</fullName>
    </submittedName>
</protein>
<evidence type="ECO:0000313" key="8">
    <source>
        <dbReference type="Proteomes" id="UP001165080"/>
    </source>
</evidence>
<dbReference type="PANTHER" id="PTHR31953">
    <property type="entry name" value="BETA-FRUCTOFURANOSIDASE, INSOLUBLE ISOENZYME CWINV1-RELATED"/>
    <property type="match status" value="1"/>
</dbReference>
<dbReference type="SUPFAM" id="SSF49899">
    <property type="entry name" value="Concanavalin A-like lectins/glucanases"/>
    <property type="match status" value="1"/>
</dbReference>
<dbReference type="SUPFAM" id="SSF75005">
    <property type="entry name" value="Arabinanase/levansucrase/invertase"/>
    <property type="match status" value="2"/>
</dbReference>
<dbReference type="EMBL" id="BRXU01000011">
    <property type="protein sequence ID" value="GLC54956.1"/>
    <property type="molecule type" value="Genomic_DNA"/>
</dbReference>
<evidence type="ECO:0000259" key="6">
    <source>
        <dbReference type="Pfam" id="PF08244"/>
    </source>
</evidence>
<gene>
    <name evidence="7" type="primary">PLEST006826</name>
    <name evidence="7" type="ORF">PLESTB_000924700</name>
</gene>
<feature type="compositionally biased region" description="Low complexity" evidence="4">
    <location>
        <begin position="739"/>
        <end position="749"/>
    </location>
</feature>
<dbReference type="GO" id="GO:0004553">
    <property type="term" value="F:hydrolase activity, hydrolyzing O-glycosyl compounds"/>
    <property type="evidence" value="ECO:0007669"/>
    <property type="project" value="InterPro"/>
</dbReference>
<reference evidence="7 8" key="1">
    <citation type="journal article" date="2023" name="Commun. Biol.">
        <title>Reorganization of the ancestral sex-determining regions during the evolution of trioecy in Pleodorina starrii.</title>
        <authorList>
            <person name="Takahashi K."/>
            <person name="Suzuki S."/>
            <person name="Kawai-Toyooka H."/>
            <person name="Yamamoto K."/>
            <person name="Hamaji T."/>
            <person name="Ootsuki R."/>
            <person name="Yamaguchi H."/>
            <person name="Kawachi M."/>
            <person name="Higashiyama T."/>
            <person name="Nozaki H."/>
        </authorList>
    </citation>
    <scope>NUCLEOTIDE SEQUENCE [LARGE SCALE GENOMIC DNA]</scope>
    <source>
        <strain evidence="7 8">NIES-4479</strain>
    </source>
</reference>
<evidence type="ECO:0000313" key="7">
    <source>
        <dbReference type="EMBL" id="GLC54956.1"/>
    </source>
</evidence>
<feature type="region of interest" description="Disordered" evidence="4">
    <location>
        <begin position="1328"/>
        <end position="1354"/>
    </location>
</feature>
<dbReference type="InterPro" id="IPR023296">
    <property type="entry name" value="Glyco_hydro_beta-prop_sf"/>
</dbReference>
<comment type="similarity">
    <text evidence="1">Belongs to the glycosyl hydrolase 32 family.</text>
</comment>
<dbReference type="InterPro" id="IPR050551">
    <property type="entry name" value="Fructan_Metab_Enzymes"/>
</dbReference>
<feature type="domain" description="Glycosyl hydrolase family 32 C-terminal" evidence="6">
    <location>
        <begin position="1294"/>
        <end position="1322"/>
    </location>
</feature>
<keyword evidence="8" id="KW-1185">Reference proteome</keyword>
<dbReference type="GO" id="GO:0005975">
    <property type="term" value="P:carbohydrate metabolic process"/>
    <property type="evidence" value="ECO:0007669"/>
    <property type="project" value="InterPro"/>
</dbReference>
<feature type="region of interest" description="Disordered" evidence="4">
    <location>
        <begin position="1205"/>
        <end position="1244"/>
    </location>
</feature>
<feature type="compositionally biased region" description="Pro residues" evidence="4">
    <location>
        <begin position="694"/>
        <end position="708"/>
    </location>
</feature>
<comment type="caution">
    <text evidence="7">The sequence shown here is derived from an EMBL/GenBank/DDBJ whole genome shotgun (WGS) entry which is preliminary data.</text>
</comment>
<dbReference type="InterPro" id="IPR013148">
    <property type="entry name" value="Glyco_hydro_32_N"/>
</dbReference>
<accession>A0A9W6BME2</accession>
<dbReference type="CDD" id="cd08996">
    <property type="entry name" value="GH32_FFase"/>
    <property type="match status" value="1"/>
</dbReference>
<dbReference type="SMART" id="SM00640">
    <property type="entry name" value="Glyco_32"/>
    <property type="match status" value="1"/>
</dbReference>
<evidence type="ECO:0000256" key="2">
    <source>
        <dbReference type="ARBA" id="ARBA00022801"/>
    </source>
</evidence>
<feature type="domain" description="Glycosyl hydrolase family 32 N-terminal" evidence="5">
    <location>
        <begin position="150"/>
        <end position="374"/>
    </location>
</feature>
<feature type="region of interest" description="Disordered" evidence="4">
    <location>
        <begin position="1123"/>
        <end position="1185"/>
    </location>
</feature>
<proteinExistence type="inferred from homology"/>
<feature type="compositionally biased region" description="Low complexity" evidence="4">
    <location>
        <begin position="572"/>
        <end position="601"/>
    </location>
</feature>
<dbReference type="Gene3D" id="2.115.10.20">
    <property type="entry name" value="Glycosyl hydrolase domain, family 43"/>
    <property type="match status" value="2"/>
</dbReference>
<evidence type="ECO:0000259" key="5">
    <source>
        <dbReference type="Pfam" id="PF00251"/>
    </source>
</evidence>
<feature type="compositionally biased region" description="Low complexity" evidence="4">
    <location>
        <begin position="715"/>
        <end position="729"/>
    </location>
</feature>
<keyword evidence="3" id="KW-0326">Glycosidase</keyword>
<dbReference type="Gene3D" id="2.60.120.560">
    <property type="entry name" value="Exo-inulinase, domain 1"/>
    <property type="match status" value="1"/>
</dbReference>
<keyword evidence="2" id="KW-0378">Hydrolase</keyword>
<dbReference type="Pfam" id="PF08244">
    <property type="entry name" value="Glyco_hydro_32C"/>
    <property type="match status" value="1"/>
</dbReference>
<feature type="domain" description="Glycosyl hydrolase family 32 N-terminal" evidence="5">
    <location>
        <begin position="931"/>
        <end position="1027"/>
    </location>
</feature>
<dbReference type="Proteomes" id="UP001165080">
    <property type="component" value="Unassembled WGS sequence"/>
</dbReference>
<sequence length="1389" mass="142281">MVNTPSHSHIPSSARGLLGVPATSPFAALAACREAPAATRLPACDAADRDERDVWREACLAAQQRPASESDLPPPQPTSRAGSNVLCASPEAAAAAAAVAVAETAATAPTAAELASGVAPPTTPTMSMTPTPSPTAAVATAADSLKPLFHVMPVNGWGSDPNGPIFYKGRYHLFYQARPGTCQWYWGMCWDHVVSTDLAHWERLPMALVPTPGGIDADGCFSGSIQVEPQSGIPVCFYTAARLRTNREVALPHPPPSHDMGLKHIETQCCAICDPDDELLAKWRKVPMPLMELPHTGQLTAWRDPWFVEQGDGRGKEWTMLIGSGLKDGGGTALVYRTQDITRGWRFVGHLCSWPNPGTGICWECPFLVQLQPLPLCAHVLPTTTMAAAPPAAAVAAAAAAAEAEAKDLAQRCGGGADRAPWAPYGPPDCTTASCETISTTLSGRRTSSVEDVDEDLSGVADGDGANESEYDDLANGVGVVRRRTTFSEGAYGVPIEPVSDGQPSAVAAAAAAAAASVALAATAAAAPPAVLPPQADSSALAVGLVDTLMQVVSAISPTTVHGSGGGGGGPTAAAVSGAGRAAADTAHSPSGDAAPTPAGMPAGGGIGISVTAAAASAGGGGAAGDASTVTITVTRTATVAGAEGGTAAAAGPEAAAVGSVTTATATVRGGGGDDGKSATATIQVTVTPLPAAALPPQPSPPITPLPSAPHKVAAETAPAAPPSAVAPAAGGGRGGGSASATPPASRRSSIVRTSNPVSSALTASATVAADAAGDRAVLQDLHSMVKQVMEAHEARTRAEADAAAVVAEYAAMKAERGGGGGAAAAASDSDGGDCKLSYCPGVMGHSAVPEPNTEIEPLPAPVTMRYHKAQPLLPPGASYAAADVAAGGGGAAAASRLPLHGDVDSTSDHAHAASSPPRRRWFFCCAPDACTYSIIYWLSEYDSKTAKYDMPGAEADGRPRKLDLGNVLYAPTCFKDPQGRHILWGYMKELRNVPAPPCLCNKYSYAGCVSLPRALYIRGDKLFQLPLPELTALRSDVAVHVSQVALTHGSPWRLSGVRGLHLDMELAVSPGTAQRTVVLFHSWRPHGRGAAALVYDWTSRRLYVVFEAMHPRRQALWRGCAQEPLSTQPPPPQQPQPAGTSPLPPTTMTPTTRTRPERDVDAADRASASLDGGEESPAGGAVFGCPMVETDLCPAEMSRERDEAFNSGFNGGDGDGDGGEGEGEGGGGRASPNGGGGGEAAGLDELDEEENTEYDVIRDPDFIPDPDMNPLVEDWIRMKRDEAGGELDLPPGSPLRLRLFLDASCLEVFTGSGQVLTTRVYRGHPPLHPQPHPHAATATAVDSGPDSGGPDPGIEILAVGGSCRLDDLHAYEVHSAWVREGDAPCEHA</sequence>
<evidence type="ECO:0000256" key="3">
    <source>
        <dbReference type="ARBA" id="ARBA00023295"/>
    </source>
</evidence>
<feature type="region of interest" description="Disordered" evidence="4">
    <location>
        <begin position="559"/>
        <end position="601"/>
    </location>
</feature>
<feature type="region of interest" description="Disordered" evidence="4">
    <location>
        <begin position="691"/>
        <end position="760"/>
    </location>
</feature>
<name>A0A9W6BME2_9CHLO</name>
<evidence type="ECO:0000256" key="1">
    <source>
        <dbReference type="ARBA" id="ARBA00009902"/>
    </source>
</evidence>
<feature type="compositionally biased region" description="Gly residues" evidence="4">
    <location>
        <begin position="1225"/>
        <end position="1241"/>
    </location>
</feature>
<dbReference type="InterPro" id="IPR013320">
    <property type="entry name" value="ConA-like_dom_sf"/>
</dbReference>
<feature type="compositionally biased region" description="Acidic residues" evidence="4">
    <location>
        <begin position="1215"/>
        <end position="1224"/>
    </location>
</feature>
<feature type="compositionally biased region" description="Basic and acidic residues" evidence="4">
    <location>
        <begin position="1155"/>
        <end position="1165"/>
    </location>
</feature>
<organism evidence="7 8">
    <name type="scientific">Pleodorina starrii</name>
    <dbReference type="NCBI Taxonomy" id="330485"/>
    <lineage>
        <taxon>Eukaryota</taxon>
        <taxon>Viridiplantae</taxon>
        <taxon>Chlorophyta</taxon>
        <taxon>core chlorophytes</taxon>
        <taxon>Chlorophyceae</taxon>
        <taxon>CS clade</taxon>
        <taxon>Chlamydomonadales</taxon>
        <taxon>Volvocaceae</taxon>
        <taxon>Pleodorina</taxon>
    </lineage>
</organism>
<dbReference type="InterPro" id="IPR001362">
    <property type="entry name" value="Glyco_hydro_32"/>
</dbReference>
<feature type="compositionally biased region" description="Low complexity" evidence="4">
    <location>
        <begin position="1334"/>
        <end position="1346"/>
    </location>
</feature>
<evidence type="ECO:0000256" key="4">
    <source>
        <dbReference type="SAM" id="MobiDB-lite"/>
    </source>
</evidence>
<feature type="region of interest" description="Disordered" evidence="4">
    <location>
        <begin position="113"/>
        <end position="135"/>
    </location>
</feature>
<dbReference type="InterPro" id="IPR013189">
    <property type="entry name" value="Glyco_hydro_32_C"/>
</dbReference>
<dbReference type="Pfam" id="PF00251">
    <property type="entry name" value="Glyco_hydro_32N"/>
    <property type="match status" value="2"/>
</dbReference>
<feature type="region of interest" description="Disordered" evidence="4">
    <location>
        <begin position="62"/>
        <end position="83"/>
    </location>
</feature>